<dbReference type="GO" id="GO:0032259">
    <property type="term" value="P:methylation"/>
    <property type="evidence" value="ECO:0007669"/>
    <property type="project" value="UniProtKB-KW"/>
</dbReference>
<feature type="domain" description="Histidine-specific methyltransferase SAM-dependent" evidence="3">
    <location>
        <begin position="5"/>
        <end position="308"/>
    </location>
</feature>
<dbReference type="AlphaFoldDB" id="A0A318UL97"/>
<dbReference type="InterPro" id="IPR051128">
    <property type="entry name" value="EgtD_Methyltrsf_superfamily"/>
</dbReference>
<name>A0A318UL97_9SPHI</name>
<protein>
    <submittedName>
        <fullName evidence="4">Dimethylhistidine N-methyltransferase</fullName>
    </submittedName>
</protein>
<dbReference type="Gene3D" id="3.40.50.150">
    <property type="entry name" value="Vaccinia Virus protein VP39"/>
    <property type="match status" value="1"/>
</dbReference>
<gene>
    <name evidence="4" type="ORF">B0O44_101328</name>
</gene>
<keyword evidence="5" id="KW-1185">Reference proteome</keyword>
<dbReference type="RefSeq" id="WP_110826957.1">
    <property type="nucleotide sequence ID" value="NZ_QKLU01000001.1"/>
</dbReference>
<comment type="caution">
    <text evidence="4">The sequence shown here is derived from an EMBL/GenBank/DDBJ whole genome shotgun (WGS) entry which is preliminary data.</text>
</comment>
<organism evidence="4 5">
    <name type="scientific">Pedobacter nutrimenti</name>
    <dbReference type="NCBI Taxonomy" id="1241337"/>
    <lineage>
        <taxon>Bacteria</taxon>
        <taxon>Pseudomonadati</taxon>
        <taxon>Bacteroidota</taxon>
        <taxon>Sphingobacteriia</taxon>
        <taxon>Sphingobacteriales</taxon>
        <taxon>Sphingobacteriaceae</taxon>
        <taxon>Pedobacter</taxon>
    </lineage>
</organism>
<dbReference type="Pfam" id="PF10017">
    <property type="entry name" value="Methyltransf_33"/>
    <property type="match status" value="1"/>
</dbReference>
<dbReference type="GO" id="GO:0008168">
    <property type="term" value="F:methyltransferase activity"/>
    <property type="evidence" value="ECO:0007669"/>
    <property type="project" value="UniProtKB-KW"/>
</dbReference>
<dbReference type="InterPro" id="IPR029063">
    <property type="entry name" value="SAM-dependent_MTases_sf"/>
</dbReference>
<sequence>MGQFLQDVLKDLGSVPKRLSSKYFYDEYGDKLFQQIMNCEEYYPTDCELEIFKGHAPELAAVLRNGLDDFDLIEMGAGDATKSSYLLQELVQQKATFTYMPIDISSGMIRHLEKVLPERISGLKVLGLNGEYFDMLAHAYRLSSKRKVIMFLGGNIGNFEKADAYDFCRKLRSYLQPGDLVLAGFDLKKHPAVIRAAYNDQQGLTRAFNLNLLNRINRELDGNFIPGQFDHYPSYDPDSGSCKSYLISLKDQEVHVSGKKILFKENEYIYMEISQKYSLEETEKMASAVGFKPFMHFQDRRKWFLDTIWLASDAHL</sequence>
<evidence type="ECO:0000313" key="4">
    <source>
        <dbReference type="EMBL" id="PYF76853.1"/>
    </source>
</evidence>
<evidence type="ECO:0000259" key="3">
    <source>
        <dbReference type="Pfam" id="PF10017"/>
    </source>
</evidence>
<reference evidence="4 5" key="1">
    <citation type="submission" date="2018-06" db="EMBL/GenBank/DDBJ databases">
        <title>Genomic Encyclopedia of Archaeal and Bacterial Type Strains, Phase II (KMG-II): from individual species to whole genera.</title>
        <authorList>
            <person name="Goeker M."/>
        </authorList>
    </citation>
    <scope>NUCLEOTIDE SEQUENCE [LARGE SCALE GENOMIC DNA]</scope>
    <source>
        <strain evidence="4 5">DSM 27372</strain>
    </source>
</reference>
<dbReference type="SUPFAM" id="SSF53335">
    <property type="entry name" value="S-adenosyl-L-methionine-dependent methyltransferases"/>
    <property type="match status" value="1"/>
</dbReference>
<keyword evidence="1 4" id="KW-0489">Methyltransferase</keyword>
<accession>A0A318UL97</accession>
<evidence type="ECO:0000256" key="1">
    <source>
        <dbReference type="ARBA" id="ARBA00022603"/>
    </source>
</evidence>
<dbReference type="PIRSF" id="PIRSF018005">
    <property type="entry name" value="UCP018005"/>
    <property type="match status" value="1"/>
</dbReference>
<dbReference type="InterPro" id="IPR017804">
    <property type="entry name" value="MeTrfase_EgtD-like"/>
</dbReference>
<dbReference type="OrthoDB" id="5289726at2"/>
<evidence type="ECO:0000313" key="5">
    <source>
        <dbReference type="Proteomes" id="UP000248198"/>
    </source>
</evidence>
<dbReference type="Proteomes" id="UP000248198">
    <property type="component" value="Unassembled WGS sequence"/>
</dbReference>
<evidence type="ECO:0000256" key="2">
    <source>
        <dbReference type="ARBA" id="ARBA00022679"/>
    </source>
</evidence>
<keyword evidence="2 4" id="KW-0808">Transferase</keyword>
<dbReference type="PANTHER" id="PTHR43397">
    <property type="entry name" value="ERGOTHIONEINE BIOSYNTHESIS PROTEIN 1"/>
    <property type="match status" value="1"/>
</dbReference>
<dbReference type="EMBL" id="QKLU01000001">
    <property type="protein sequence ID" value="PYF76853.1"/>
    <property type="molecule type" value="Genomic_DNA"/>
</dbReference>
<dbReference type="PANTHER" id="PTHR43397:SF1">
    <property type="entry name" value="ERGOTHIONEINE BIOSYNTHESIS PROTEIN 1"/>
    <property type="match status" value="1"/>
</dbReference>
<dbReference type="InterPro" id="IPR019257">
    <property type="entry name" value="MeTrfase_dom"/>
</dbReference>
<proteinExistence type="predicted"/>